<organism evidence="2 3">
    <name type="scientific">Buddleja alternifolia</name>
    <dbReference type="NCBI Taxonomy" id="168488"/>
    <lineage>
        <taxon>Eukaryota</taxon>
        <taxon>Viridiplantae</taxon>
        <taxon>Streptophyta</taxon>
        <taxon>Embryophyta</taxon>
        <taxon>Tracheophyta</taxon>
        <taxon>Spermatophyta</taxon>
        <taxon>Magnoliopsida</taxon>
        <taxon>eudicotyledons</taxon>
        <taxon>Gunneridae</taxon>
        <taxon>Pentapetalae</taxon>
        <taxon>asterids</taxon>
        <taxon>lamiids</taxon>
        <taxon>Lamiales</taxon>
        <taxon>Scrophulariaceae</taxon>
        <taxon>Buddlejeae</taxon>
        <taxon>Buddleja</taxon>
    </lineage>
</organism>
<feature type="transmembrane region" description="Helical" evidence="1">
    <location>
        <begin position="168"/>
        <end position="191"/>
    </location>
</feature>
<feature type="transmembrane region" description="Helical" evidence="1">
    <location>
        <begin position="71"/>
        <end position="91"/>
    </location>
</feature>
<keyword evidence="3" id="KW-1185">Reference proteome</keyword>
<feature type="transmembrane region" description="Helical" evidence="1">
    <location>
        <begin position="111"/>
        <end position="131"/>
    </location>
</feature>
<feature type="transmembrane region" description="Helical" evidence="1">
    <location>
        <begin position="40"/>
        <end position="59"/>
    </location>
</feature>
<dbReference type="PANTHER" id="PTHR11206">
    <property type="entry name" value="MULTIDRUG RESISTANCE PROTEIN"/>
    <property type="match status" value="1"/>
</dbReference>
<sequence length="214" mass="23323">MGQDPLVSTEAGKFAIWLIPAIFPYAILQLLIRYLQTQSLILPMLLSSLASLFVNLSLCRVFVFKLKLGNGGAAVSIGLSYWLNVIVLGVYVKYSSALFSKEVFSCLGEFFRYPIPSAIMLLVGSGVARGGGWQGIGGYVNLGAYYAVGIPVALVMGFVMHLKGEGLWIGLVAGTGVQCFLFSLVTSLIDWDKQAREARQRIFEGRFPAQIELI</sequence>
<keyword evidence="1" id="KW-0472">Membrane</keyword>
<feature type="transmembrane region" description="Helical" evidence="1">
    <location>
        <begin position="14"/>
        <end position="34"/>
    </location>
</feature>
<keyword evidence="1" id="KW-1133">Transmembrane helix</keyword>
<comment type="caution">
    <text evidence="2">The sequence shown here is derived from an EMBL/GenBank/DDBJ whole genome shotgun (WGS) entry which is preliminary data.</text>
</comment>
<keyword evidence="1" id="KW-0812">Transmembrane</keyword>
<gene>
    <name evidence="2" type="ORF">BUALT_Bualt11G0058600</name>
</gene>
<name>A0AAV6X0W2_9LAMI</name>
<reference evidence="2" key="1">
    <citation type="submission" date="2019-10" db="EMBL/GenBank/DDBJ databases">
        <authorList>
            <person name="Zhang R."/>
            <person name="Pan Y."/>
            <person name="Wang J."/>
            <person name="Ma R."/>
            <person name="Yu S."/>
        </authorList>
    </citation>
    <scope>NUCLEOTIDE SEQUENCE</scope>
    <source>
        <strain evidence="2">LA-IB0</strain>
        <tissue evidence="2">Leaf</tissue>
    </source>
</reference>
<dbReference type="AlphaFoldDB" id="A0AAV6X0W2"/>
<evidence type="ECO:0000313" key="3">
    <source>
        <dbReference type="Proteomes" id="UP000826271"/>
    </source>
</evidence>
<dbReference type="EMBL" id="WHWC01000011">
    <property type="protein sequence ID" value="KAG8373759.1"/>
    <property type="molecule type" value="Genomic_DNA"/>
</dbReference>
<proteinExistence type="predicted"/>
<feature type="transmembrane region" description="Helical" evidence="1">
    <location>
        <begin position="143"/>
        <end position="162"/>
    </location>
</feature>
<accession>A0AAV6X0W2</accession>
<protein>
    <submittedName>
        <fullName evidence="2">Uncharacterized protein</fullName>
    </submittedName>
</protein>
<dbReference type="Proteomes" id="UP000826271">
    <property type="component" value="Unassembled WGS sequence"/>
</dbReference>
<evidence type="ECO:0000256" key="1">
    <source>
        <dbReference type="SAM" id="Phobius"/>
    </source>
</evidence>
<evidence type="ECO:0000313" key="2">
    <source>
        <dbReference type="EMBL" id="KAG8373759.1"/>
    </source>
</evidence>